<protein>
    <submittedName>
        <fullName evidence="7">Forkhead transcription factor HCM1 isoform X1</fullName>
    </submittedName>
</protein>
<keyword evidence="6" id="KW-1185">Reference proteome</keyword>
<dbReference type="RefSeq" id="XP_016990342.1">
    <property type="nucleotide sequence ID" value="XM_017134853.1"/>
</dbReference>
<keyword evidence="2" id="KW-0539">Nucleus</keyword>
<feature type="compositionally biased region" description="Basic and acidic residues" evidence="3">
    <location>
        <begin position="1"/>
        <end position="16"/>
    </location>
</feature>
<dbReference type="InterPro" id="IPR036390">
    <property type="entry name" value="WH_DNA-bd_sf"/>
</dbReference>
<accession>A0A6P4FKG4</accession>
<sequence>MTDLPNREDYPSLREAEDSDEERELTNLNWLLRNQNVAWPKTIDSNTKESCNIKSVPHNSNIRRNQVQLICTRSENTVKKSKIFLESKAQRTIAKRPTPSERFEIFVNKVKRDLTEYEKLATKYETDVTEKPPFNYSHIIGMAMLKNGRITLQQICAWIEAKFAFFRVRKKWNNSIRHNLSLHHCFRNRKREEKGKGGYWELGVDPKKCERKRIRNRKLSHAKLNQTAKYHYSLTTQNNAQPSVTKGEPLSEKEHVKLSQPYYSRLAKMARANNFSEISVANHLKKLSSTPTKVNFEDSIAEVNGIQFENCPLRTTINEDIFQKKYELEKIKFSAGDLITEPQNLNCFISHKLDSTNTQISGDDDFSAFDNINIYSDMTPVLACTLEDQIITSDISGPCHPCNITINYDYTNFRPLVENIDDQYQFRNDDLLDNLLDVCITRY</sequence>
<dbReference type="PROSITE" id="PS50039">
    <property type="entry name" value="FORK_HEAD_3"/>
    <property type="match status" value="1"/>
</dbReference>
<name>A0A6P4FKG4_DRORH</name>
<feature type="DNA-binding region" description="Fork-head" evidence="2">
    <location>
        <begin position="131"/>
        <end position="202"/>
    </location>
</feature>
<organism evidence="7">
    <name type="scientific">Drosophila rhopaloa</name>
    <name type="common">Fruit fly</name>
    <dbReference type="NCBI Taxonomy" id="1041015"/>
    <lineage>
        <taxon>Eukaryota</taxon>
        <taxon>Metazoa</taxon>
        <taxon>Ecdysozoa</taxon>
        <taxon>Arthropoda</taxon>
        <taxon>Hexapoda</taxon>
        <taxon>Insecta</taxon>
        <taxon>Pterygota</taxon>
        <taxon>Neoptera</taxon>
        <taxon>Endopterygota</taxon>
        <taxon>Diptera</taxon>
        <taxon>Brachycera</taxon>
        <taxon>Muscomorpha</taxon>
        <taxon>Ephydroidea</taxon>
        <taxon>Drosophilidae</taxon>
        <taxon>Drosophila</taxon>
        <taxon>Sophophora</taxon>
    </lineage>
</organism>
<reference evidence="6" key="1">
    <citation type="journal article" date="2021" name="Elife">
        <title>Highly contiguous assemblies of 101 drosophilid genomes.</title>
        <authorList>
            <person name="Kim B.Y."/>
            <person name="Wang J.R."/>
            <person name="Miller D.E."/>
            <person name="Barmina O."/>
            <person name="Delaney E."/>
            <person name="Thompson A."/>
            <person name="Comeault A.A."/>
            <person name="Peede D."/>
            <person name="D'Agostino E.R."/>
            <person name="Pelaez J."/>
            <person name="Aguilar J.M."/>
            <person name="Haji D."/>
            <person name="Matsunaga T."/>
            <person name="Armstrong E.E."/>
            <person name="Zych M."/>
            <person name="Ogawa Y."/>
            <person name="Stamenkovic-Radak M."/>
            <person name="Jelic M."/>
            <person name="Veselinovic M.S."/>
            <person name="Tanaskovic M."/>
            <person name="Eric P."/>
            <person name="Gao J.J."/>
            <person name="Katoh T.K."/>
            <person name="Toda M.J."/>
            <person name="Watabe H."/>
            <person name="Watada M."/>
            <person name="Davis J.S."/>
            <person name="Moyle L.C."/>
            <person name="Manoli G."/>
            <person name="Bertolini E."/>
            <person name="Kostal V."/>
            <person name="Hawley R.S."/>
            <person name="Takahashi A."/>
            <person name="Jones C.D."/>
            <person name="Price D.K."/>
            <person name="Whiteman N."/>
            <person name="Kopp A."/>
            <person name="Matute D.R."/>
            <person name="Petrov D.A."/>
        </authorList>
    </citation>
    <scope>NUCLEOTIDE SEQUENCE [LARGE SCALE GENOMIC DNA]</scope>
</reference>
<evidence type="ECO:0000313" key="6">
    <source>
        <dbReference type="Proteomes" id="UP001652680"/>
    </source>
</evidence>
<dbReference type="Proteomes" id="UP001652680">
    <property type="component" value="Unassembled WGS sequence"/>
</dbReference>
<dbReference type="EnsemblMetazoa" id="XM_017134853.2">
    <property type="protein sequence ID" value="XP_016990342.1"/>
    <property type="gene ID" value="LOC108052471"/>
</dbReference>
<dbReference type="InterPro" id="IPR036388">
    <property type="entry name" value="WH-like_DNA-bd_sf"/>
</dbReference>
<evidence type="ECO:0000259" key="4">
    <source>
        <dbReference type="PROSITE" id="PS50039"/>
    </source>
</evidence>
<gene>
    <name evidence="7" type="primary">LOC108052471</name>
    <name evidence="5" type="synonym">108052471</name>
</gene>
<evidence type="ECO:0000313" key="7">
    <source>
        <dbReference type="RefSeq" id="XP_016990342.1"/>
    </source>
</evidence>
<dbReference type="GO" id="GO:0005634">
    <property type="term" value="C:nucleus"/>
    <property type="evidence" value="ECO:0007669"/>
    <property type="project" value="UniProtKB-SubCell"/>
</dbReference>
<dbReference type="InterPro" id="IPR001766">
    <property type="entry name" value="Fork_head_dom"/>
</dbReference>
<dbReference type="OrthoDB" id="10029558at2759"/>
<dbReference type="Gene3D" id="1.10.10.10">
    <property type="entry name" value="Winged helix-like DNA-binding domain superfamily/Winged helix DNA-binding domain"/>
    <property type="match status" value="1"/>
</dbReference>
<dbReference type="GO" id="GO:0000978">
    <property type="term" value="F:RNA polymerase II cis-regulatory region sequence-specific DNA binding"/>
    <property type="evidence" value="ECO:0007669"/>
    <property type="project" value="TreeGrafter"/>
</dbReference>
<dbReference type="GO" id="GO:0000981">
    <property type="term" value="F:DNA-binding transcription factor activity, RNA polymerase II-specific"/>
    <property type="evidence" value="ECO:0007669"/>
    <property type="project" value="TreeGrafter"/>
</dbReference>
<dbReference type="FunFam" id="1.10.10.10:FF:000530">
    <property type="entry name" value="Forkhead box protein (AaegFOXM2)"/>
    <property type="match status" value="1"/>
</dbReference>
<dbReference type="AlphaFoldDB" id="A0A6P4FKG4"/>
<dbReference type="PRINTS" id="PR00053">
    <property type="entry name" value="FORKHEAD"/>
</dbReference>
<dbReference type="SUPFAM" id="SSF46785">
    <property type="entry name" value="Winged helix' DNA-binding domain"/>
    <property type="match status" value="1"/>
</dbReference>
<comment type="subcellular location">
    <subcellularLocation>
        <location evidence="2">Nucleus</location>
    </subcellularLocation>
</comment>
<dbReference type="PANTHER" id="PTHR11829">
    <property type="entry name" value="FORKHEAD BOX PROTEIN"/>
    <property type="match status" value="1"/>
</dbReference>
<reference evidence="7" key="2">
    <citation type="submission" date="2025-04" db="UniProtKB">
        <authorList>
            <consortium name="RefSeq"/>
        </authorList>
    </citation>
    <scope>IDENTIFICATION</scope>
</reference>
<evidence type="ECO:0000256" key="1">
    <source>
        <dbReference type="ARBA" id="ARBA00023125"/>
    </source>
</evidence>
<feature type="domain" description="Fork-head" evidence="4">
    <location>
        <begin position="131"/>
        <end position="202"/>
    </location>
</feature>
<dbReference type="PANTHER" id="PTHR11829:SF402">
    <property type="entry name" value="FORK HEAD DOMAIN-CONTAINING PROTEIN FD3-RELATED"/>
    <property type="match status" value="1"/>
</dbReference>
<dbReference type="GO" id="GO:0030154">
    <property type="term" value="P:cell differentiation"/>
    <property type="evidence" value="ECO:0007669"/>
    <property type="project" value="TreeGrafter"/>
</dbReference>
<dbReference type="Pfam" id="PF00250">
    <property type="entry name" value="Forkhead"/>
    <property type="match status" value="1"/>
</dbReference>
<evidence type="ECO:0000256" key="3">
    <source>
        <dbReference type="SAM" id="MobiDB-lite"/>
    </source>
</evidence>
<dbReference type="GO" id="GO:0009653">
    <property type="term" value="P:anatomical structure morphogenesis"/>
    <property type="evidence" value="ECO:0007669"/>
    <property type="project" value="TreeGrafter"/>
</dbReference>
<dbReference type="CDD" id="cd00059">
    <property type="entry name" value="FH_FOX"/>
    <property type="match status" value="1"/>
</dbReference>
<evidence type="ECO:0000256" key="2">
    <source>
        <dbReference type="PROSITE-ProRule" id="PRU00089"/>
    </source>
</evidence>
<reference evidence="5" key="3">
    <citation type="submission" date="2025-05" db="UniProtKB">
        <authorList>
            <consortium name="EnsemblMetazoa"/>
        </authorList>
    </citation>
    <scope>IDENTIFICATION</scope>
</reference>
<proteinExistence type="predicted"/>
<feature type="region of interest" description="Disordered" evidence="3">
    <location>
        <begin position="1"/>
        <end position="21"/>
    </location>
</feature>
<keyword evidence="1 2" id="KW-0238">DNA-binding</keyword>
<dbReference type="InterPro" id="IPR050211">
    <property type="entry name" value="FOX_domain-containing"/>
</dbReference>
<dbReference type="GeneID" id="108052471"/>
<evidence type="ECO:0000313" key="5">
    <source>
        <dbReference type="EnsemblMetazoa" id="XP_016990342.1"/>
    </source>
</evidence>
<dbReference type="SMART" id="SM00339">
    <property type="entry name" value="FH"/>
    <property type="match status" value="1"/>
</dbReference>